<dbReference type="SMART" id="SM00382">
    <property type="entry name" value="AAA"/>
    <property type="match status" value="1"/>
</dbReference>
<proteinExistence type="inferred from homology"/>
<comment type="subcellular location">
    <subcellularLocation>
        <location evidence="1">Cell membrane</location>
        <topology evidence="1">Peripheral membrane protein</topology>
    </subcellularLocation>
</comment>
<evidence type="ECO:0000313" key="10">
    <source>
        <dbReference type="Proteomes" id="UP000674938"/>
    </source>
</evidence>
<protein>
    <submittedName>
        <fullName evidence="9">ABC transporter ATP-binding protein</fullName>
    </submittedName>
</protein>
<dbReference type="PANTHER" id="PTHR43297:SF2">
    <property type="entry name" value="DIPEPTIDE TRANSPORT ATP-BINDING PROTEIN DPPD"/>
    <property type="match status" value="1"/>
</dbReference>
<keyword evidence="3" id="KW-0813">Transport</keyword>
<dbReference type="GO" id="GO:0005886">
    <property type="term" value="C:plasma membrane"/>
    <property type="evidence" value="ECO:0007669"/>
    <property type="project" value="UniProtKB-SubCell"/>
</dbReference>
<sequence length="298" mass="32945">MTNTLLTIDNLTVSFEKKDEPTQEIIHGIDLRIPKGEIVGIVGESGSGKSISMKGIMNILPENAVLTYDEFLFDGVPRQVGKQDRLPAAMIFQDPMTALNPLRTIGYHLVEVVQRQGKVSKKVAEAAAIAELDKVGILLPEKRLTQYPHELSGGMRQRIMIAMALLAKPKLLIADEPTTALDVTIQAQILSLIRHLQKEEDLSVILVTHDFGIVAGMCQSIKVMYDGEIVEEGTTDEIFYNPQHTYTKELLKAIPTGDKGERLYSLGNHHSDQKEVAKGQMVNLTATHRVLRKGATND</sequence>
<accession>A0A940P2D2</accession>
<dbReference type="Pfam" id="PF00005">
    <property type="entry name" value="ABC_tran"/>
    <property type="match status" value="1"/>
</dbReference>
<dbReference type="PANTHER" id="PTHR43297">
    <property type="entry name" value="OLIGOPEPTIDE TRANSPORT ATP-BINDING PROTEIN APPD"/>
    <property type="match status" value="1"/>
</dbReference>
<dbReference type="Proteomes" id="UP000674938">
    <property type="component" value="Unassembled WGS sequence"/>
</dbReference>
<dbReference type="AlphaFoldDB" id="A0A940P2D2"/>
<keyword evidence="10" id="KW-1185">Reference proteome</keyword>
<reference evidence="9" key="1">
    <citation type="submission" date="2020-12" db="EMBL/GenBank/DDBJ databases">
        <title>Vagococcus allomyrinae sp. nov. and Enterococcus lavae sp. nov., isolated from the larvae of Allomyrina dichotoma.</title>
        <authorList>
            <person name="Lee S.D."/>
        </authorList>
    </citation>
    <scope>NUCLEOTIDE SEQUENCE</scope>
    <source>
        <strain evidence="9">BWB3-3</strain>
    </source>
</reference>
<dbReference type="Pfam" id="PF08352">
    <property type="entry name" value="oligo_HPY"/>
    <property type="match status" value="1"/>
</dbReference>
<evidence type="ECO:0000259" key="8">
    <source>
        <dbReference type="PROSITE" id="PS50893"/>
    </source>
</evidence>
<name>A0A940P2D2_9ENTE</name>
<evidence type="ECO:0000256" key="3">
    <source>
        <dbReference type="ARBA" id="ARBA00022448"/>
    </source>
</evidence>
<dbReference type="PROSITE" id="PS00211">
    <property type="entry name" value="ABC_TRANSPORTER_1"/>
    <property type="match status" value="1"/>
</dbReference>
<comment type="similarity">
    <text evidence="2">Belongs to the ABC transporter superfamily.</text>
</comment>
<dbReference type="InterPro" id="IPR027417">
    <property type="entry name" value="P-loop_NTPase"/>
</dbReference>
<dbReference type="InterPro" id="IPR003439">
    <property type="entry name" value="ABC_transporter-like_ATP-bd"/>
</dbReference>
<dbReference type="InterPro" id="IPR013563">
    <property type="entry name" value="Oligopep_ABC_C"/>
</dbReference>
<dbReference type="GO" id="GO:0015833">
    <property type="term" value="P:peptide transport"/>
    <property type="evidence" value="ECO:0007669"/>
    <property type="project" value="InterPro"/>
</dbReference>
<dbReference type="CDD" id="cd03257">
    <property type="entry name" value="ABC_NikE_OppD_transporters"/>
    <property type="match status" value="1"/>
</dbReference>
<dbReference type="SUPFAM" id="SSF52540">
    <property type="entry name" value="P-loop containing nucleoside triphosphate hydrolases"/>
    <property type="match status" value="1"/>
</dbReference>
<dbReference type="RefSeq" id="WP_209524658.1">
    <property type="nucleotide sequence ID" value="NZ_JAEEGA010000001.1"/>
</dbReference>
<keyword evidence="7" id="KW-0472">Membrane</keyword>
<dbReference type="Gene3D" id="3.40.50.300">
    <property type="entry name" value="P-loop containing nucleotide triphosphate hydrolases"/>
    <property type="match status" value="1"/>
</dbReference>
<dbReference type="FunFam" id="3.40.50.300:FF:000016">
    <property type="entry name" value="Oligopeptide ABC transporter ATP-binding component"/>
    <property type="match status" value="1"/>
</dbReference>
<evidence type="ECO:0000256" key="7">
    <source>
        <dbReference type="ARBA" id="ARBA00023136"/>
    </source>
</evidence>
<dbReference type="GO" id="GO:0005524">
    <property type="term" value="F:ATP binding"/>
    <property type="evidence" value="ECO:0007669"/>
    <property type="project" value="UniProtKB-KW"/>
</dbReference>
<evidence type="ECO:0000256" key="2">
    <source>
        <dbReference type="ARBA" id="ARBA00005417"/>
    </source>
</evidence>
<keyword evidence="6 9" id="KW-0067">ATP-binding</keyword>
<dbReference type="InterPro" id="IPR003593">
    <property type="entry name" value="AAA+_ATPase"/>
</dbReference>
<dbReference type="PROSITE" id="PS50893">
    <property type="entry name" value="ABC_TRANSPORTER_2"/>
    <property type="match status" value="1"/>
</dbReference>
<keyword evidence="4" id="KW-1003">Cell membrane</keyword>
<gene>
    <name evidence="9" type="ORF">I6N95_01985</name>
</gene>
<organism evidence="9 10">
    <name type="scientific">Vagococcus allomyrinae</name>
    <dbReference type="NCBI Taxonomy" id="2794353"/>
    <lineage>
        <taxon>Bacteria</taxon>
        <taxon>Bacillati</taxon>
        <taxon>Bacillota</taxon>
        <taxon>Bacilli</taxon>
        <taxon>Lactobacillales</taxon>
        <taxon>Enterococcaceae</taxon>
        <taxon>Vagococcus</taxon>
    </lineage>
</organism>
<evidence type="ECO:0000256" key="1">
    <source>
        <dbReference type="ARBA" id="ARBA00004202"/>
    </source>
</evidence>
<evidence type="ECO:0000313" key="9">
    <source>
        <dbReference type="EMBL" id="MBP1039770.1"/>
    </source>
</evidence>
<comment type="caution">
    <text evidence="9">The sequence shown here is derived from an EMBL/GenBank/DDBJ whole genome shotgun (WGS) entry which is preliminary data.</text>
</comment>
<dbReference type="InterPro" id="IPR050388">
    <property type="entry name" value="ABC_Ni/Peptide_Import"/>
</dbReference>
<evidence type="ECO:0000256" key="5">
    <source>
        <dbReference type="ARBA" id="ARBA00022741"/>
    </source>
</evidence>
<dbReference type="GO" id="GO:0016887">
    <property type="term" value="F:ATP hydrolysis activity"/>
    <property type="evidence" value="ECO:0007669"/>
    <property type="project" value="InterPro"/>
</dbReference>
<dbReference type="InterPro" id="IPR017871">
    <property type="entry name" value="ABC_transporter-like_CS"/>
</dbReference>
<evidence type="ECO:0000256" key="6">
    <source>
        <dbReference type="ARBA" id="ARBA00022840"/>
    </source>
</evidence>
<keyword evidence="5" id="KW-0547">Nucleotide-binding</keyword>
<evidence type="ECO:0000256" key="4">
    <source>
        <dbReference type="ARBA" id="ARBA00022475"/>
    </source>
</evidence>
<dbReference type="EMBL" id="JAEEGA010000001">
    <property type="protein sequence ID" value="MBP1039770.1"/>
    <property type="molecule type" value="Genomic_DNA"/>
</dbReference>
<feature type="domain" description="ABC transporter" evidence="8">
    <location>
        <begin position="6"/>
        <end position="251"/>
    </location>
</feature>